<dbReference type="EMBL" id="KL142427">
    <property type="protein sequence ID" value="KDR66097.1"/>
    <property type="molecule type" value="Genomic_DNA"/>
</dbReference>
<dbReference type="AlphaFoldDB" id="A0A067S833"/>
<evidence type="ECO:0000313" key="1">
    <source>
        <dbReference type="EMBL" id="KDR66097.1"/>
    </source>
</evidence>
<name>A0A067S833_GALM3</name>
<organism evidence="1 2">
    <name type="scientific">Galerina marginata (strain CBS 339.88)</name>
    <dbReference type="NCBI Taxonomy" id="685588"/>
    <lineage>
        <taxon>Eukaryota</taxon>
        <taxon>Fungi</taxon>
        <taxon>Dikarya</taxon>
        <taxon>Basidiomycota</taxon>
        <taxon>Agaricomycotina</taxon>
        <taxon>Agaricomycetes</taxon>
        <taxon>Agaricomycetidae</taxon>
        <taxon>Agaricales</taxon>
        <taxon>Agaricineae</taxon>
        <taxon>Strophariaceae</taxon>
        <taxon>Galerina</taxon>
    </lineage>
</organism>
<dbReference type="Proteomes" id="UP000027222">
    <property type="component" value="Unassembled WGS sequence"/>
</dbReference>
<sequence length="167" mass="18749">MFTLPCFRYLTALVRHRCYIHGKNDSAQQLNPNSTIKRWVVLIGTAAFEMGDWWTGGSLSGQGGRRGLEPEETVKFCLSSFKVNVRQAAYVIWETWNRRLFFETADLSSSGLPIGRRGVWAFLDFGPTPIPVIYIMDISGIPARIWSSSPLALEGGKDDNAEWAEFG</sequence>
<reference evidence="2" key="1">
    <citation type="journal article" date="2014" name="Proc. Natl. Acad. Sci. U.S.A.">
        <title>Extensive sampling of basidiomycete genomes demonstrates inadequacy of the white-rot/brown-rot paradigm for wood decay fungi.</title>
        <authorList>
            <person name="Riley R."/>
            <person name="Salamov A.A."/>
            <person name="Brown D.W."/>
            <person name="Nagy L.G."/>
            <person name="Floudas D."/>
            <person name="Held B.W."/>
            <person name="Levasseur A."/>
            <person name="Lombard V."/>
            <person name="Morin E."/>
            <person name="Otillar R."/>
            <person name="Lindquist E.A."/>
            <person name="Sun H."/>
            <person name="LaButti K.M."/>
            <person name="Schmutz J."/>
            <person name="Jabbour D."/>
            <person name="Luo H."/>
            <person name="Baker S.E."/>
            <person name="Pisabarro A.G."/>
            <person name="Walton J.D."/>
            <person name="Blanchette R.A."/>
            <person name="Henrissat B."/>
            <person name="Martin F."/>
            <person name="Cullen D."/>
            <person name="Hibbett D.S."/>
            <person name="Grigoriev I.V."/>
        </authorList>
    </citation>
    <scope>NUCLEOTIDE SEQUENCE [LARGE SCALE GENOMIC DNA]</scope>
    <source>
        <strain evidence="2">CBS 339.88</strain>
    </source>
</reference>
<keyword evidence="2" id="KW-1185">Reference proteome</keyword>
<accession>A0A067S833</accession>
<evidence type="ECO:0000313" key="2">
    <source>
        <dbReference type="Proteomes" id="UP000027222"/>
    </source>
</evidence>
<protein>
    <submittedName>
        <fullName evidence="1">Uncharacterized protein</fullName>
    </submittedName>
</protein>
<gene>
    <name evidence="1" type="ORF">GALMADRAFT_217203</name>
</gene>
<proteinExistence type="predicted"/>
<dbReference type="HOGENOM" id="CLU_1594678_0_0_1"/>